<dbReference type="Gene3D" id="2.30.29.30">
    <property type="entry name" value="Pleckstrin-homology domain (PH domain)/Phosphotyrosine-binding domain (PTB)"/>
    <property type="match status" value="1"/>
</dbReference>
<dbReference type="Gene3D" id="6.10.140.110">
    <property type="match status" value="1"/>
</dbReference>
<feature type="region of interest" description="Disordered" evidence="5">
    <location>
        <begin position="920"/>
        <end position="1003"/>
    </location>
</feature>
<dbReference type="EMBL" id="MU551670">
    <property type="protein sequence ID" value="KAI5619307.1"/>
    <property type="molecule type" value="Genomic_DNA"/>
</dbReference>
<comment type="caution">
    <text evidence="7">The sequence shown here is derived from an EMBL/GenBank/DDBJ whole genome shotgun (WGS) entry which is preliminary data.</text>
</comment>
<dbReference type="InterPro" id="IPR036860">
    <property type="entry name" value="SH2_dom_sf"/>
</dbReference>
<dbReference type="FunFam" id="3.30.505.10:FF:000008">
    <property type="entry name" value="SH2B adapter protein 1 isoform 2"/>
    <property type="match status" value="1"/>
</dbReference>
<dbReference type="Pfam" id="PF08916">
    <property type="entry name" value="Phe_ZIP"/>
    <property type="match status" value="1"/>
</dbReference>
<dbReference type="Proteomes" id="UP001205998">
    <property type="component" value="Unassembled WGS sequence"/>
</dbReference>
<dbReference type="GO" id="GO:0035556">
    <property type="term" value="P:intracellular signal transduction"/>
    <property type="evidence" value="ECO:0007669"/>
    <property type="project" value="TreeGrafter"/>
</dbReference>
<dbReference type="InterPro" id="IPR015012">
    <property type="entry name" value="Phe_ZIP"/>
</dbReference>
<sequence>MNGSLLTPPSPRAAANSSPLPPSPSPSPSPPSPSLLPLSVRPPPLPPPASGQPLSSLSDTPTPSPSPCLSWTEFCELHARVAAGDFARHFRAFLLENPHYSPDSAAAFCRRFTDRFVCHFESELEGSSAVREGTGIWVTQSDGTSLEEEATSPPLLPPDATAICLPIHLRAPPKPLSARQGLDIRGADRFQNPTAYQDSYAHAQILPPSSLSCSSSMHGNNGRREDRALTVKKYPGHLPGNADLEEEEDSWVGPVTGEEAESDELVGKDCEGEGGILTDRPDGSLTPISPTSGGPLNSGSKGSIPGAGGHSKNKLKKRFSLRNVGRSVRGSVRGILHWRSSSSDSPQSCGSANATPMPSSYSYTMGLQDAKRNAQGGPSSLPVSLSLPLSLPHSSSSSLPPSSSSSATSLSLSEARDRRRSNGEGEKEKWTHRLEKLRLSRSPPPTLQAPVGPTSALLPSALPSRKTGRLVREGGVNVCSSADEFTGSHGFPGFSFGLLYHGMDSNNAVSGSTSEQAGGMPPPVTGGAIAGRGTRWHKCRLVLKERDKEGGERGEEYFLEFYIPPKASKPRLTIPCCCILDVRSTTALEVPDKENTFLLQLEGQVQYVIETRDAVQMRAWLSDIRNSICLSEQEDIEGVCGGAQTDLSSTPEFSDRLSQVCYGGVGGSPLLDALPPELPPRAPLDEPDGRLLGGGGASLGMSFPETPEATGSFLISEGSTAEPVEHPLSECQWFHGTLSRLKAAQLVLAGGMASHGVFLVRQSETRRGEYVLTFNFQGKAKHLRLSLNEDGQCRVQHLWFQSIFDMLEHFRVHPIPLESGGASDVTLISFVGATAARQPGIDTRGQSTKMEEGLSVMADMNSIQVLLTSAYQSSDWLSLLLFVVGSSSQAGTGQAAGPQSVMSSPRATLTLHQPPSLTVYMISRPRSPPQPPPPPLPPGRPPPPTPPQERVTDVEAVGGGAASGPEECEERERDAPLRQLEGAEAEEREGGRARAIDNQYSFF</sequence>
<protein>
    <submittedName>
        <fullName evidence="7">SH2B adapter protein 1 isoform X2</fullName>
    </submittedName>
</protein>
<feature type="compositionally biased region" description="Basic residues" evidence="5">
    <location>
        <begin position="311"/>
        <end position="320"/>
    </location>
</feature>
<name>A0AAD5AN43_SILAS</name>
<dbReference type="GO" id="GO:0005068">
    <property type="term" value="F:transmembrane receptor protein tyrosine kinase adaptor activity"/>
    <property type="evidence" value="ECO:0007669"/>
    <property type="project" value="TreeGrafter"/>
</dbReference>
<feature type="region of interest" description="Disordered" evidence="5">
    <location>
        <begin position="257"/>
        <end position="322"/>
    </location>
</feature>
<feature type="compositionally biased region" description="Polar residues" evidence="5">
    <location>
        <begin position="286"/>
        <end position="301"/>
    </location>
</feature>
<dbReference type="PRINTS" id="PR00401">
    <property type="entry name" value="SH2DOMAIN"/>
</dbReference>
<evidence type="ECO:0000313" key="7">
    <source>
        <dbReference type="EMBL" id="KAI5619307.1"/>
    </source>
</evidence>
<feature type="region of interest" description="Disordered" evidence="5">
    <location>
        <begin position="389"/>
        <end position="461"/>
    </location>
</feature>
<keyword evidence="8" id="KW-1185">Reference proteome</keyword>
<dbReference type="SMART" id="SM00252">
    <property type="entry name" value="SH2"/>
    <property type="match status" value="1"/>
</dbReference>
<feature type="compositionally biased region" description="Low complexity" evidence="5">
    <location>
        <begin position="51"/>
        <end position="62"/>
    </location>
</feature>
<dbReference type="Pfam" id="PF00017">
    <property type="entry name" value="SH2"/>
    <property type="match status" value="1"/>
</dbReference>
<keyword evidence="3 4" id="KW-0727">SH2 domain</keyword>
<gene>
    <name evidence="7" type="ORF">C0J50_21338</name>
</gene>
<feature type="region of interest" description="Disordered" evidence="5">
    <location>
        <begin position="1"/>
        <end position="62"/>
    </location>
</feature>
<comment type="similarity">
    <text evidence="1">Belongs to the SH2B adapter family.</text>
</comment>
<feature type="compositionally biased region" description="Low complexity" evidence="5">
    <location>
        <begin position="337"/>
        <end position="351"/>
    </location>
</feature>
<evidence type="ECO:0000256" key="1">
    <source>
        <dbReference type="ARBA" id="ARBA00010220"/>
    </source>
</evidence>
<dbReference type="PANTHER" id="PTHR10872:SF3">
    <property type="entry name" value="SH2B ADAPTER PROTEIN 1"/>
    <property type="match status" value="1"/>
</dbReference>
<evidence type="ECO:0000256" key="4">
    <source>
        <dbReference type="PROSITE-ProRule" id="PRU00191"/>
    </source>
</evidence>
<reference evidence="7" key="1">
    <citation type="submission" date="2018-07" db="EMBL/GenBank/DDBJ databases">
        <title>Comparative genomics of catfishes provides insights into carnivory and benthic adaptation.</title>
        <authorList>
            <person name="Zhang Y."/>
            <person name="Wang D."/>
            <person name="Peng Z."/>
            <person name="Zheng S."/>
            <person name="Shao F."/>
            <person name="Tao W."/>
        </authorList>
    </citation>
    <scope>NUCLEOTIDE SEQUENCE</scope>
    <source>
        <strain evidence="7">Chongqing</strain>
    </source>
</reference>
<dbReference type="InterPro" id="IPR035057">
    <property type="entry name" value="SH2B1_SH2"/>
</dbReference>
<dbReference type="InterPro" id="IPR030523">
    <property type="entry name" value="SH2B"/>
</dbReference>
<dbReference type="PROSITE" id="PS50001">
    <property type="entry name" value="SH2"/>
    <property type="match status" value="1"/>
</dbReference>
<dbReference type="InterPro" id="IPR011993">
    <property type="entry name" value="PH-like_dom_sf"/>
</dbReference>
<dbReference type="PANTHER" id="PTHR10872">
    <property type="entry name" value="SH2B ADAPTER PROTEIN"/>
    <property type="match status" value="1"/>
</dbReference>
<dbReference type="GO" id="GO:0005886">
    <property type="term" value="C:plasma membrane"/>
    <property type="evidence" value="ECO:0007669"/>
    <property type="project" value="TreeGrafter"/>
</dbReference>
<feature type="compositionally biased region" description="Pro residues" evidence="5">
    <location>
        <begin position="19"/>
        <end position="50"/>
    </location>
</feature>
<dbReference type="InterPro" id="IPR000980">
    <property type="entry name" value="SH2"/>
</dbReference>
<accession>A0AAD5AN43</accession>
<dbReference type="AlphaFoldDB" id="A0AAD5AN43"/>
<dbReference type="SUPFAM" id="SSF50729">
    <property type="entry name" value="PH domain-like"/>
    <property type="match status" value="1"/>
</dbReference>
<dbReference type="CDD" id="cd10346">
    <property type="entry name" value="SH2_SH2B_family"/>
    <property type="match status" value="1"/>
</dbReference>
<feature type="region of interest" description="Disordered" evidence="5">
    <location>
        <begin position="510"/>
        <end position="529"/>
    </location>
</feature>
<evidence type="ECO:0000259" key="6">
    <source>
        <dbReference type="PROSITE" id="PS50001"/>
    </source>
</evidence>
<evidence type="ECO:0000256" key="2">
    <source>
        <dbReference type="ARBA" id="ARBA00022553"/>
    </source>
</evidence>
<feature type="domain" description="SH2" evidence="6">
    <location>
        <begin position="733"/>
        <end position="831"/>
    </location>
</feature>
<dbReference type="SUPFAM" id="SSF55550">
    <property type="entry name" value="SH2 domain"/>
    <property type="match status" value="1"/>
</dbReference>
<dbReference type="Gene3D" id="3.30.505.10">
    <property type="entry name" value="SH2 domain"/>
    <property type="match status" value="1"/>
</dbReference>
<evidence type="ECO:0000313" key="8">
    <source>
        <dbReference type="Proteomes" id="UP001205998"/>
    </source>
</evidence>
<keyword evidence="2" id="KW-0597">Phosphoprotein</keyword>
<feature type="compositionally biased region" description="Basic and acidic residues" evidence="5">
    <location>
        <begin position="414"/>
        <end position="438"/>
    </location>
</feature>
<feature type="compositionally biased region" description="Pro residues" evidence="5">
    <location>
        <begin position="926"/>
        <end position="947"/>
    </location>
</feature>
<evidence type="ECO:0000256" key="5">
    <source>
        <dbReference type="SAM" id="MobiDB-lite"/>
    </source>
</evidence>
<dbReference type="CDD" id="cd01231">
    <property type="entry name" value="PH_SH2B_family"/>
    <property type="match status" value="1"/>
</dbReference>
<dbReference type="SUPFAM" id="SSF109805">
    <property type="entry name" value="Phenylalanine zipper"/>
    <property type="match status" value="1"/>
</dbReference>
<proteinExistence type="inferred from homology"/>
<organism evidence="7 8">
    <name type="scientific">Silurus asotus</name>
    <name type="common">Amur catfish</name>
    <name type="synonym">Parasilurus asotus</name>
    <dbReference type="NCBI Taxonomy" id="30991"/>
    <lineage>
        <taxon>Eukaryota</taxon>
        <taxon>Metazoa</taxon>
        <taxon>Chordata</taxon>
        <taxon>Craniata</taxon>
        <taxon>Vertebrata</taxon>
        <taxon>Euteleostomi</taxon>
        <taxon>Actinopterygii</taxon>
        <taxon>Neopterygii</taxon>
        <taxon>Teleostei</taxon>
        <taxon>Ostariophysi</taxon>
        <taxon>Siluriformes</taxon>
        <taxon>Siluridae</taxon>
        <taxon>Silurus</taxon>
    </lineage>
</organism>
<feature type="region of interest" description="Disordered" evidence="5">
    <location>
        <begin position="337"/>
        <end position="356"/>
    </location>
</feature>
<feature type="compositionally biased region" description="Low complexity" evidence="5">
    <location>
        <begin position="389"/>
        <end position="413"/>
    </location>
</feature>
<dbReference type="InterPro" id="IPR036290">
    <property type="entry name" value="Phe_ZIP_sf"/>
</dbReference>
<evidence type="ECO:0000256" key="3">
    <source>
        <dbReference type="ARBA" id="ARBA00022999"/>
    </source>
</evidence>